<name>A0A1B8R5K7_RHILT</name>
<dbReference type="AlphaFoldDB" id="A0A1B8R5K7"/>
<reference evidence="1" key="1">
    <citation type="journal article" date="2015" name="BMC Genomics">
        <title>Transcriptome profiling of a Rhizobium leguminosarum bv. trifolii rosR mutant reveals the role of the transcriptional regulator RosR in motility, synthesis of cell-surface components, and other cellular processes.</title>
        <authorList>
            <person name="Rachwal K."/>
            <person name="Matczynska E."/>
            <person name="Janczarek M."/>
        </authorList>
    </citation>
    <scope>NUCLEOTIDE SEQUENCE</scope>
    <source>
        <strain evidence="1">Rt24.2</strain>
    </source>
</reference>
<proteinExistence type="predicted"/>
<reference evidence="1" key="2">
    <citation type="journal article" date="2016" name="Front. Microbiol.">
        <title>The Regulatory Protein RosR Affects Rhizobium leguminosarum bv. trifolii Protein Profiles, Cell Surface Properties, and Symbiosis with Clover.</title>
        <authorList>
            <person name="Rachwal K."/>
            <person name="Boguszewska A."/>
            <person name="Kopcinska J."/>
            <person name="Karas M."/>
            <person name="Tchorzewski M."/>
            <person name="Janczarek M."/>
        </authorList>
    </citation>
    <scope>NUCLEOTIDE SEQUENCE</scope>
    <source>
        <strain evidence="1">Rt24.2</strain>
    </source>
</reference>
<protein>
    <submittedName>
        <fullName evidence="1">Uncharacterized protein</fullName>
    </submittedName>
</protein>
<dbReference type="EMBL" id="KX490825">
    <property type="protein sequence ID" value="AOO93189.1"/>
    <property type="molecule type" value="Genomic_DNA"/>
</dbReference>
<evidence type="ECO:0000313" key="1">
    <source>
        <dbReference type="EMBL" id="AOO93189.1"/>
    </source>
</evidence>
<organism evidence="1">
    <name type="scientific">Rhizobium leguminosarum bv. trifolii</name>
    <dbReference type="NCBI Taxonomy" id="386"/>
    <lineage>
        <taxon>Bacteria</taxon>
        <taxon>Pseudomonadati</taxon>
        <taxon>Pseudomonadota</taxon>
        <taxon>Alphaproteobacteria</taxon>
        <taxon>Hyphomicrobiales</taxon>
        <taxon>Rhizobiaceae</taxon>
        <taxon>Rhizobium/Agrobacterium group</taxon>
        <taxon>Rhizobium</taxon>
    </lineage>
</organism>
<dbReference type="GeneID" id="61426624"/>
<sequence>MDSIDDFKKFIGTRHWRYAKTMPQWPHEYSVRQFDDPPEDQALFEEAVSFIRTQGERRWFEPTSRSSVYLDIDGRQYWTMGAPVEETTIINRAWLDWRERLVRRESGL</sequence>
<dbReference type="RefSeq" id="WP_018245199.1">
    <property type="nucleotide sequence ID" value="NZ_CP050086.1"/>
</dbReference>
<accession>A0A1B8R5K7</accession>